<dbReference type="AlphaFoldDB" id="A0A0S8GE79"/>
<accession>A0A0S8GE79</accession>
<evidence type="ECO:0000256" key="4">
    <source>
        <dbReference type="ARBA" id="ARBA00022989"/>
    </source>
</evidence>
<dbReference type="Pfam" id="PF03706">
    <property type="entry name" value="LPG_synthase_TM"/>
    <property type="match status" value="1"/>
</dbReference>
<evidence type="ECO:0000256" key="2">
    <source>
        <dbReference type="ARBA" id="ARBA00022475"/>
    </source>
</evidence>
<feature type="transmembrane region" description="Helical" evidence="6">
    <location>
        <begin position="266"/>
        <end position="289"/>
    </location>
</feature>
<organism evidence="7 8">
    <name type="scientific">candidate division TA06 bacterium SM23_40</name>
    <dbReference type="NCBI Taxonomy" id="1703774"/>
    <lineage>
        <taxon>Bacteria</taxon>
        <taxon>Bacteria division TA06</taxon>
    </lineage>
</organism>
<feature type="transmembrane region" description="Helical" evidence="6">
    <location>
        <begin position="232"/>
        <end position="254"/>
    </location>
</feature>
<sequence length="341" mass="36786">MTTGELVVEADIVPTKGYRGLRHRLVIFASALVGVGLIVVLLSFIDPRTIIMLCSQLDPRWGLAGALCYGATYLFRAARFQVLLAERRTAIGRMYSVACVHGMLNHLLPMRFGEVSYLYLVRRAFGVSLGEAAVSLLVARLFDYMVVSTIFMIAAVRVLPELPGGVGWYLVGAAALAALAVLGLILAVRLSHRLQTWGARIRQERRRGVLSWVGQKLDEVARAFDSASRARVYMRVLGLSVLVWGGVFGTFYCLLRGLGFGVSPWLAIVGGTFAVLTSVLPLSGVGSFGTLEAGWTAGFLLIGFEREQAIASGFAVHLLLFAMVILLGLVGAAAIAVGRKR</sequence>
<feature type="transmembrane region" description="Helical" evidence="6">
    <location>
        <begin position="25"/>
        <end position="45"/>
    </location>
</feature>
<keyword evidence="4 6" id="KW-1133">Transmembrane helix</keyword>
<dbReference type="EMBL" id="LJUI01000004">
    <property type="protein sequence ID" value="KPK71333.1"/>
    <property type="molecule type" value="Genomic_DNA"/>
</dbReference>
<evidence type="ECO:0000313" key="8">
    <source>
        <dbReference type="Proteomes" id="UP000051717"/>
    </source>
</evidence>
<feature type="transmembrane region" description="Helical" evidence="6">
    <location>
        <begin position="309"/>
        <end position="337"/>
    </location>
</feature>
<evidence type="ECO:0008006" key="9">
    <source>
        <dbReference type="Google" id="ProtNLM"/>
    </source>
</evidence>
<evidence type="ECO:0000256" key="6">
    <source>
        <dbReference type="SAM" id="Phobius"/>
    </source>
</evidence>
<evidence type="ECO:0000313" key="7">
    <source>
        <dbReference type="EMBL" id="KPK71333.1"/>
    </source>
</evidence>
<feature type="transmembrane region" description="Helical" evidence="6">
    <location>
        <begin position="132"/>
        <end position="156"/>
    </location>
</feature>
<keyword evidence="3 6" id="KW-0812">Transmembrane</keyword>
<dbReference type="PANTHER" id="PTHR39087">
    <property type="entry name" value="UPF0104 MEMBRANE PROTEIN MJ1595"/>
    <property type="match status" value="1"/>
</dbReference>
<reference evidence="7 8" key="1">
    <citation type="journal article" date="2015" name="Microbiome">
        <title>Genomic resolution of linkages in carbon, nitrogen, and sulfur cycling among widespread estuary sediment bacteria.</title>
        <authorList>
            <person name="Baker B.J."/>
            <person name="Lazar C.S."/>
            <person name="Teske A.P."/>
            <person name="Dick G.J."/>
        </authorList>
    </citation>
    <scope>NUCLEOTIDE SEQUENCE [LARGE SCALE GENOMIC DNA]</scope>
    <source>
        <strain evidence="7">SM23_40</strain>
    </source>
</reference>
<dbReference type="InterPro" id="IPR022791">
    <property type="entry name" value="L-PG_synthase/AglD"/>
</dbReference>
<evidence type="ECO:0000256" key="5">
    <source>
        <dbReference type="ARBA" id="ARBA00023136"/>
    </source>
</evidence>
<keyword evidence="2" id="KW-1003">Cell membrane</keyword>
<feature type="transmembrane region" description="Helical" evidence="6">
    <location>
        <begin position="61"/>
        <end position="78"/>
    </location>
</feature>
<protein>
    <recommendedName>
        <fullName evidence="9">Flippase-like domain-containing protein</fullName>
    </recommendedName>
</protein>
<name>A0A0S8GE79_UNCT6</name>
<proteinExistence type="predicted"/>
<dbReference type="GO" id="GO:0005886">
    <property type="term" value="C:plasma membrane"/>
    <property type="evidence" value="ECO:0007669"/>
    <property type="project" value="UniProtKB-SubCell"/>
</dbReference>
<dbReference type="NCBIfam" id="TIGR00374">
    <property type="entry name" value="flippase-like domain"/>
    <property type="match status" value="1"/>
</dbReference>
<dbReference type="Proteomes" id="UP000051717">
    <property type="component" value="Unassembled WGS sequence"/>
</dbReference>
<comment type="subcellular location">
    <subcellularLocation>
        <location evidence="1">Cell membrane</location>
        <topology evidence="1">Multi-pass membrane protein</topology>
    </subcellularLocation>
</comment>
<comment type="caution">
    <text evidence="7">The sequence shown here is derived from an EMBL/GenBank/DDBJ whole genome shotgun (WGS) entry which is preliminary data.</text>
</comment>
<dbReference type="PANTHER" id="PTHR39087:SF2">
    <property type="entry name" value="UPF0104 MEMBRANE PROTEIN MJ1595"/>
    <property type="match status" value="1"/>
</dbReference>
<evidence type="ECO:0000256" key="1">
    <source>
        <dbReference type="ARBA" id="ARBA00004651"/>
    </source>
</evidence>
<keyword evidence="5 6" id="KW-0472">Membrane</keyword>
<evidence type="ECO:0000256" key="3">
    <source>
        <dbReference type="ARBA" id="ARBA00022692"/>
    </source>
</evidence>
<feature type="transmembrane region" description="Helical" evidence="6">
    <location>
        <begin position="168"/>
        <end position="188"/>
    </location>
</feature>
<gene>
    <name evidence="7" type="ORF">AMJ82_01010</name>
</gene>